<organism evidence="9 10">
    <name type="scientific">Shouchella xiaoxiensis</name>
    <dbReference type="NCBI Taxonomy" id="766895"/>
    <lineage>
        <taxon>Bacteria</taxon>
        <taxon>Bacillati</taxon>
        <taxon>Bacillota</taxon>
        <taxon>Bacilli</taxon>
        <taxon>Bacillales</taxon>
        <taxon>Bacillaceae</taxon>
        <taxon>Shouchella</taxon>
    </lineage>
</organism>
<sequence>MDHLLIGSTLAALATGVGALPILFFKQFSHKWRDVLLAFTAGVMVSASMLELLPESLALSNIYVTAIGLILGTFVLTLLERKVPHIHIEHKTRTIVVDRKAALIVAAITLHNLPEGLAVGVSFASEQESMGPLIALAMGIQNMPEGLLVALYLVQSNIGKWKAFLVATATGAVEIVTALLGFWLASYISFILPLGLAFAAGAMLFIVYKELIPESHGDGNERSSTFSFIGGLLVMLLLIDLFS</sequence>
<reference evidence="9" key="1">
    <citation type="submission" date="2021-01" db="EMBL/GenBank/DDBJ databases">
        <title>Genomic Encyclopedia of Type Strains, Phase IV (KMG-IV): sequencing the most valuable type-strain genomes for metagenomic binning, comparative biology and taxonomic classification.</title>
        <authorList>
            <person name="Goeker M."/>
        </authorList>
    </citation>
    <scope>NUCLEOTIDE SEQUENCE</scope>
    <source>
        <strain evidence="9">DSM 21943</strain>
    </source>
</reference>
<keyword evidence="7 8" id="KW-0472">Membrane</keyword>
<evidence type="ECO:0000313" key="9">
    <source>
        <dbReference type="EMBL" id="MBM7840179.1"/>
    </source>
</evidence>
<name>A0ABS2SXH3_9BACI</name>
<keyword evidence="5" id="KW-0862">Zinc</keyword>
<keyword evidence="6 8" id="KW-1133">Transmembrane helix</keyword>
<evidence type="ECO:0000256" key="3">
    <source>
        <dbReference type="ARBA" id="ARBA00022475"/>
    </source>
</evidence>
<evidence type="ECO:0000256" key="6">
    <source>
        <dbReference type="ARBA" id="ARBA00022989"/>
    </source>
</evidence>
<proteinExistence type="inferred from homology"/>
<evidence type="ECO:0000313" key="10">
    <source>
        <dbReference type="Proteomes" id="UP001179280"/>
    </source>
</evidence>
<gene>
    <name evidence="9" type="ORF">JOC54_003459</name>
</gene>
<feature type="transmembrane region" description="Helical" evidence="8">
    <location>
        <begin position="32"/>
        <end position="50"/>
    </location>
</feature>
<dbReference type="Proteomes" id="UP001179280">
    <property type="component" value="Unassembled WGS sequence"/>
</dbReference>
<comment type="subcellular location">
    <subcellularLocation>
        <location evidence="1">Cell membrane</location>
        <topology evidence="1">Multi-pass membrane protein</topology>
    </subcellularLocation>
</comment>
<dbReference type="InterPro" id="IPR003689">
    <property type="entry name" value="ZIP"/>
</dbReference>
<dbReference type="RefSeq" id="WP_035420882.1">
    <property type="nucleotide sequence ID" value="NZ_JAFBCV010000012.1"/>
</dbReference>
<protein>
    <submittedName>
        <fullName evidence="9">ZIP family zinc transporter</fullName>
    </submittedName>
</protein>
<keyword evidence="10" id="KW-1185">Reference proteome</keyword>
<keyword evidence="4 8" id="KW-0812">Transmembrane</keyword>
<feature type="transmembrane region" description="Helical" evidence="8">
    <location>
        <begin position="6"/>
        <end position="25"/>
    </location>
</feature>
<evidence type="ECO:0000256" key="4">
    <source>
        <dbReference type="ARBA" id="ARBA00022692"/>
    </source>
</evidence>
<feature type="transmembrane region" description="Helical" evidence="8">
    <location>
        <begin position="101"/>
        <end position="124"/>
    </location>
</feature>
<feature type="transmembrane region" description="Helical" evidence="8">
    <location>
        <begin position="223"/>
        <end position="242"/>
    </location>
</feature>
<keyword evidence="3" id="KW-1003">Cell membrane</keyword>
<evidence type="ECO:0000256" key="8">
    <source>
        <dbReference type="SAM" id="Phobius"/>
    </source>
</evidence>
<dbReference type="Pfam" id="PF02535">
    <property type="entry name" value="Zip"/>
    <property type="match status" value="1"/>
</dbReference>
<dbReference type="EMBL" id="JAFBCV010000012">
    <property type="protein sequence ID" value="MBM7840179.1"/>
    <property type="molecule type" value="Genomic_DNA"/>
</dbReference>
<evidence type="ECO:0000256" key="5">
    <source>
        <dbReference type="ARBA" id="ARBA00022833"/>
    </source>
</evidence>
<feature type="transmembrane region" description="Helical" evidence="8">
    <location>
        <begin position="190"/>
        <end position="211"/>
    </location>
</feature>
<evidence type="ECO:0000256" key="2">
    <source>
        <dbReference type="ARBA" id="ARBA00006939"/>
    </source>
</evidence>
<dbReference type="PANTHER" id="PTHR11040:SF211">
    <property type="entry name" value="ZINC TRANSPORTER ZIP11"/>
    <property type="match status" value="1"/>
</dbReference>
<evidence type="ECO:0000256" key="1">
    <source>
        <dbReference type="ARBA" id="ARBA00004651"/>
    </source>
</evidence>
<evidence type="ECO:0000256" key="7">
    <source>
        <dbReference type="ARBA" id="ARBA00023136"/>
    </source>
</evidence>
<feature type="transmembrane region" description="Helical" evidence="8">
    <location>
        <begin position="130"/>
        <end position="154"/>
    </location>
</feature>
<feature type="transmembrane region" description="Helical" evidence="8">
    <location>
        <begin position="62"/>
        <end position="80"/>
    </location>
</feature>
<comment type="caution">
    <text evidence="9">The sequence shown here is derived from an EMBL/GenBank/DDBJ whole genome shotgun (WGS) entry which is preliminary data.</text>
</comment>
<dbReference type="PANTHER" id="PTHR11040">
    <property type="entry name" value="ZINC/IRON TRANSPORTER"/>
    <property type="match status" value="1"/>
</dbReference>
<comment type="similarity">
    <text evidence="2">Belongs to the ZIP transporter (TC 2.A.5) family.</text>
</comment>
<feature type="transmembrane region" description="Helical" evidence="8">
    <location>
        <begin position="163"/>
        <end position="184"/>
    </location>
</feature>
<accession>A0ABS2SXH3</accession>